<reference evidence="3" key="1">
    <citation type="submission" date="2018-01" db="EMBL/GenBank/DDBJ databases">
        <authorList>
            <person name="Mao J.F."/>
        </authorList>
    </citation>
    <scope>NUCLEOTIDE SEQUENCE</scope>
    <source>
        <strain evidence="3">Huo1</strain>
        <tissue evidence="3">Leaf</tissue>
    </source>
</reference>
<dbReference type="PANTHER" id="PTHR31116:SF4">
    <property type="entry name" value="DNA GLYCOSYLASE SUPERFAMILY PROTEIN"/>
    <property type="match status" value="1"/>
</dbReference>
<feature type="region of interest" description="Disordered" evidence="2">
    <location>
        <begin position="35"/>
        <end position="54"/>
    </location>
</feature>
<keyword evidence="4" id="KW-1185">Reference proteome</keyword>
<organism evidence="3">
    <name type="scientific">Salvia splendens</name>
    <name type="common">Scarlet sage</name>
    <dbReference type="NCBI Taxonomy" id="180675"/>
    <lineage>
        <taxon>Eukaryota</taxon>
        <taxon>Viridiplantae</taxon>
        <taxon>Streptophyta</taxon>
        <taxon>Embryophyta</taxon>
        <taxon>Tracheophyta</taxon>
        <taxon>Spermatophyta</taxon>
        <taxon>Magnoliopsida</taxon>
        <taxon>eudicotyledons</taxon>
        <taxon>Gunneridae</taxon>
        <taxon>Pentapetalae</taxon>
        <taxon>asterids</taxon>
        <taxon>lamiids</taxon>
        <taxon>Lamiales</taxon>
        <taxon>Lamiaceae</taxon>
        <taxon>Nepetoideae</taxon>
        <taxon>Mentheae</taxon>
        <taxon>Salviinae</taxon>
        <taxon>Salvia</taxon>
        <taxon>Salvia subgen. Calosphace</taxon>
        <taxon>core Calosphace</taxon>
    </lineage>
</organism>
<comment type="caution">
    <text evidence="3">The sequence shown here is derived from an EMBL/GenBank/DDBJ whole genome shotgun (WGS) entry which is preliminary data.</text>
</comment>
<feature type="binding site" evidence="1">
    <location>
        <position position="128"/>
    </location>
    <ligand>
        <name>Zn(2+)</name>
        <dbReference type="ChEBI" id="CHEBI:29105"/>
    </ligand>
</feature>
<feature type="binding site" evidence="1">
    <location>
        <position position="275"/>
    </location>
    <ligand>
        <name>Zn(2+)</name>
        <dbReference type="ChEBI" id="CHEBI:29105"/>
    </ligand>
</feature>
<feature type="binding site" evidence="1">
    <location>
        <position position="271"/>
    </location>
    <ligand>
        <name>Zn(2+)</name>
        <dbReference type="ChEBI" id="CHEBI:29105"/>
    </ligand>
</feature>
<dbReference type="InterPro" id="IPR005019">
    <property type="entry name" value="Adenine_glyco"/>
</dbReference>
<dbReference type="SUPFAM" id="SSF48150">
    <property type="entry name" value="DNA-glycosylase"/>
    <property type="match status" value="1"/>
</dbReference>
<keyword evidence="1" id="KW-0862">Zinc</keyword>
<evidence type="ECO:0008006" key="5">
    <source>
        <dbReference type="Google" id="ProtNLM"/>
    </source>
</evidence>
<gene>
    <name evidence="3" type="ORF">SASPL_144523</name>
</gene>
<keyword evidence="1" id="KW-0479">Metal-binding</keyword>
<accession>A0A8X8WGN9</accession>
<evidence type="ECO:0000313" key="3">
    <source>
        <dbReference type="EMBL" id="KAG6393948.1"/>
    </source>
</evidence>
<sequence length="290" mass="32389">MCSYKAKLVSNTNGAVRAPLLERRNNADAAGLFLRSKTTDDEPKPGPSPSLSPRLKLLNKSKSFSYSVVEYEAGSIAAARREEVASFHERRRMRIAHYGRTAAAKPSKAAPPTPPQASHVNPIYVAYHDEEWGVPVHNDEKLFELLVLTGAQVGSDWTAVLKKRQDFRDAFSGFDVEVVSKYSEKKMIAISSQYCIQLSHIWDEVGSVDKYLWGFVNEKAIATAYKVSNKIPVKTSKSETISKDMVRRGFRQVGPTVIHSFMQAAGLTNDHLLTCPRHSQILHLHSLHQN</sequence>
<evidence type="ECO:0000313" key="4">
    <source>
        <dbReference type="Proteomes" id="UP000298416"/>
    </source>
</evidence>
<name>A0A8X8WGN9_SALSN</name>
<dbReference type="GO" id="GO:0046872">
    <property type="term" value="F:metal ion binding"/>
    <property type="evidence" value="ECO:0007669"/>
    <property type="project" value="UniProtKB-KW"/>
</dbReference>
<dbReference type="InterPro" id="IPR011257">
    <property type="entry name" value="DNA_glycosylase"/>
</dbReference>
<dbReference type="PANTHER" id="PTHR31116">
    <property type="entry name" value="OS04G0501200 PROTEIN"/>
    <property type="match status" value="1"/>
</dbReference>
<dbReference type="Pfam" id="PF03352">
    <property type="entry name" value="Adenine_glyco"/>
    <property type="match status" value="1"/>
</dbReference>
<dbReference type="Proteomes" id="UP000298416">
    <property type="component" value="Unassembled WGS sequence"/>
</dbReference>
<dbReference type="EMBL" id="PNBA02000017">
    <property type="protein sequence ID" value="KAG6393948.1"/>
    <property type="molecule type" value="Genomic_DNA"/>
</dbReference>
<reference evidence="3" key="2">
    <citation type="submission" date="2020-08" db="EMBL/GenBank/DDBJ databases">
        <title>Plant Genome Project.</title>
        <authorList>
            <person name="Zhang R.-G."/>
        </authorList>
    </citation>
    <scope>NUCLEOTIDE SEQUENCE</scope>
    <source>
        <strain evidence="3">Huo1</strain>
        <tissue evidence="3">Leaf</tissue>
    </source>
</reference>
<protein>
    <recommendedName>
        <fullName evidence="5">DNA-3-methyladenine glycosylase I</fullName>
    </recommendedName>
</protein>
<dbReference type="AlphaFoldDB" id="A0A8X8WGN9"/>
<dbReference type="GO" id="GO:0008725">
    <property type="term" value="F:DNA-3-methyladenine glycosylase activity"/>
    <property type="evidence" value="ECO:0007669"/>
    <property type="project" value="InterPro"/>
</dbReference>
<proteinExistence type="predicted"/>
<dbReference type="Gene3D" id="1.10.340.30">
    <property type="entry name" value="Hypothetical protein, domain 2"/>
    <property type="match status" value="2"/>
</dbReference>
<evidence type="ECO:0000256" key="1">
    <source>
        <dbReference type="PIRSR" id="PIRSR605019-1"/>
    </source>
</evidence>
<evidence type="ECO:0000256" key="2">
    <source>
        <dbReference type="SAM" id="MobiDB-lite"/>
    </source>
</evidence>
<dbReference type="GO" id="GO:0006284">
    <property type="term" value="P:base-excision repair"/>
    <property type="evidence" value="ECO:0007669"/>
    <property type="project" value="InterPro"/>
</dbReference>